<keyword evidence="3" id="KW-0862">Zinc</keyword>
<evidence type="ECO:0000313" key="6">
    <source>
        <dbReference type="EMBL" id="CAG6586057.1"/>
    </source>
</evidence>
<dbReference type="GO" id="GO:0005737">
    <property type="term" value="C:cytoplasm"/>
    <property type="evidence" value="ECO:0007669"/>
    <property type="project" value="InterPro"/>
</dbReference>
<dbReference type="PANTHER" id="PTHR12298">
    <property type="entry name" value="PCDC2 PROGRAMMED CELL DEATH PROTEIN 2 -RELATED"/>
    <property type="match status" value="1"/>
</dbReference>
<evidence type="ECO:0000256" key="3">
    <source>
        <dbReference type="ARBA" id="ARBA00022833"/>
    </source>
</evidence>
<dbReference type="AlphaFoldDB" id="A0A8D8P1S3"/>
<dbReference type="GO" id="GO:0008270">
    <property type="term" value="F:zinc ion binding"/>
    <property type="evidence" value="ECO:0007669"/>
    <property type="project" value="UniProtKB-KW"/>
</dbReference>
<dbReference type="PROSITE" id="PS50865">
    <property type="entry name" value="ZF_MYND_2"/>
    <property type="match status" value="1"/>
</dbReference>
<dbReference type="InterPro" id="IPR002893">
    <property type="entry name" value="Znf_MYND"/>
</dbReference>
<dbReference type="PROSITE" id="PS01360">
    <property type="entry name" value="ZF_MYND_1"/>
    <property type="match status" value="1"/>
</dbReference>
<reference evidence="6" key="1">
    <citation type="submission" date="2021-05" db="EMBL/GenBank/DDBJ databases">
        <authorList>
            <person name="Alioto T."/>
            <person name="Alioto T."/>
            <person name="Gomez Garrido J."/>
        </authorList>
    </citation>
    <scope>NUCLEOTIDE SEQUENCE</scope>
</reference>
<organism evidence="6">
    <name type="scientific">Culex pipiens</name>
    <name type="common">House mosquito</name>
    <dbReference type="NCBI Taxonomy" id="7175"/>
    <lineage>
        <taxon>Eukaryota</taxon>
        <taxon>Metazoa</taxon>
        <taxon>Ecdysozoa</taxon>
        <taxon>Arthropoda</taxon>
        <taxon>Hexapoda</taxon>
        <taxon>Insecta</taxon>
        <taxon>Pterygota</taxon>
        <taxon>Neoptera</taxon>
        <taxon>Endopterygota</taxon>
        <taxon>Diptera</taxon>
        <taxon>Nematocera</taxon>
        <taxon>Culicoidea</taxon>
        <taxon>Culicidae</taxon>
        <taxon>Culicinae</taxon>
        <taxon>Culicini</taxon>
        <taxon>Culex</taxon>
        <taxon>Culex</taxon>
    </lineage>
</organism>
<keyword evidence="1" id="KW-0479">Metal-binding</keyword>
<feature type="domain" description="MYND-type" evidence="5">
    <location>
        <begin position="129"/>
        <end position="166"/>
    </location>
</feature>
<proteinExistence type="predicted"/>
<evidence type="ECO:0000256" key="2">
    <source>
        <dbReference type="ARBA" id="ARBA00022771"/>
    </source>
</evidence>
<keyword evidence="2 4" id="KW-0863">Zinc-finger</keyword>
<sequence length="353" mass="40089">MESSVDLGFLEPCEEWLLANKFFRSKVGGKPAWLELKNLPAAKDLLCGVCDEPCVFLCQVYAPLEEKESCFHRMVYLFVCAKASCYEHNQSKNILAFRSQLPRTNDFYGFNPPDESKKSDPIPSPIPLCTVCGCRGSQQCSRCKKVNYCGVIHQRIDWKNGHKTSCGSEECHPSGNSPILFPQFEIVTEPEEIDAEPKLSAAEVERKQMEEYERLVSEGKTGELSELPESELDNYSGQIEDKHFDKFKKRIEADPDQILRYDRKGDPLWLSPVVPESIPACDQCGGPRKFEFQIMPQLLNSLKNENIDWGTLAIYTCEQSCDPADRGYVREFVYKQDVVNTEPQAPPPEIGHE</sequence>
<dbReference type="SUPFAM" id="SSF144232">
    <property type="entry name" value="HIT/MYND zinc finger-like"/>
    <property type="match status" value="1"/>
</dbReference>
<dbReference type="Gene3D" id="6.10.140.2220">
    <property type="match status" value="1"/>
</dbReference>
<accession>A0A8D8P1S3</accession>
<dbReference type="PANTHER" id="PTHR12298:SF4">
    <property type="entry name" value="PROGRAMMED CELL DEATH PROTEIN 2"/>
    <property type="match status" value="1"/>
</dbReference>
<dbReference type="GO" id="GO:0005634">
    <property type="term" value="C:nucleus"/>
    <property type="evidence" value="ECO:0007669"/>
    <property type="project" value="TreeGrafter"/>
</dbReference>
<dbReference type="Pfam" id="PF04194">
    <property type="entry name" value="PDCD2_C"/>
    <property type="match status" value="1"/>
</dbReference>
<evidence type="ECO:0000259" key="5">
    <source>
        <dbReference type="PROSITE" id="PS50865"/>
    </source>
</evidence>
<dbReference type="EMBL" id="HBUE01210257">
    <property type="protein sequence ID" value="CAG6534156.1"/>
    <property type="molecule type" value="Transcribed_RNA"/>
</dbReference>
<protein>
    <submittedName>
        <fullName evidence="6">Programmed cell death protein 2</fullName>
    </submittedName>
</protein>
<evidence type="ECO:0000256" key="4">
    <source>
        <dbReference type="PROSITE-ProRule" id="PRU00134"/>
    </source>
</evidence>
<dbReference type="Pfam" id="PF01753">
    <property type="entry name" value="zf-MYND"/>
    <property type="match status" value="1"/>
</dbReference>
<name>A0A8D8P1S3_CULPI</name>
<dbReference type="EMBL" id="HBUE01316669">
    <property type="protein sequence ID" value="CAG6586057.1"/>
    <property type="molecule type" value="Transcribed_RNA"/>
</dbReference>
<dbReference type="InterPro" id="IPR007320">
    <property type="entry name" value="PDCD2_C"/>
</dbReference>
<evidence type="ECO:0000256" key="1">
    <source>
        <dbReference type="ARBA" id="ARBA00022723"/>
    </source>
</evidence>